<accession>A0A6B1F8K4</accession>
<dbReference type="AlphaFoldDB" id="A0A6B1F8K4"/>
<evidence type="ECO:0000256" key="1">
    <source>
        <dbReference type="ARBA" id="ARBA00001946"/>
    </source>
</evidence>
<dbReference type="PANTHER" id="PTHR11839:SF18">
    <property type="entry name" value="NUDIX HYDROLASE DOMAIN-CONTAINING PROTEIN"/>
    <property type="match status" value="1"/>
</dbReference>
<dbReference type="GO" id="GO:0006753">
    <property type="term" value="P:nucleoside phosphate metabolic process"/>
    <property type="evidence" value="ECO:0007669"/>
    <property type="project" value="TreeGrafter"/>
</dbReference>
<dbReference type="EMBL" id="VYDO01000125">
    <property type="protein sequence ID" value="MYG38106.1"/>
    <property type="molecule type" value="Genomic_DNA"/>
</dbReference>
<evidence type="ECO:0000256" key="2">
    <source>
        <dbReference type="ARBA" id="ARBA00022801"/>
    </source>
</evidence>
<feature type="domain" description="Nudix hydrolase" evidence="3">
    <location>
        <begin position="43"/>
        <end position="176"/>
    </location>
</feature>
<sequence>MAPSPSDSEPAQLLDTLATLQVRKVSFELARWRLPIGAEGVYGCIRHPGACLAVPILEDGRVVILRQYRFAVARRLLEFPAGTLEMGEQPLASIQRELGEETGFAAARWDSLGHLLPCPGYSDEVIHLFLARQLTPLSNPPGSDADEDLQVVTLTPAQLEERLASGEESLDAKTVTAWFQARSFLAGESRP</sequence>
<evidence type="ECO:0000313" key="4">
    <source>
        <dbReference type="EMBL" id="MYG38106.1"/>
    </source>
</evidence>
<dbReference type="PANTHER" id="PTHR11839">
    <property type="entry name" value="UDP/ADP-SUGAR PYROPHOSPHATASE"/>
    <property type="match status" value="1"/>
</dbReference>
<dbReference type="CDD" id="cd03424">
    <property type="entry name" value="NUDIX_ADPRase_Nudt5_UGPPase_Nudt14"/>
    <property type="match status" value="1"/>
</dbReference>
<comment type="caution">
    <text evidence="4">The sequence shown here is derived from an EMBL/GenBank/DDBJ whole genome shotgun (WGS) entry which is preliminary data.</text>
</comment>
<comment type="cofactor">
    <cofactor evidence="1">
        <name>Mg(2+)</name>
        <dbReference type="ChEBI" id="CHEBI:18420"/>
    </cofactor>
</comment>
<organism evidence="4">
    <name type="scientific">Synechococcus sp. SB0676_bin_10</name>
    <dbReference type="NCBI Taxonomy" id="2604869"/>
    <lineage>
        <taxon>Bacteria</taxon>
        <taxon>Bacillati</taxon>
        <taxon>Cyanobacteriota</taxon>
        <taxon>Cyanophyceae</taxon>
        <taxon>Synechococcales</taxon>
        <taxon>Synechococcaceae</taxon>
        <taxon>Synechococcus</taxon>
    </lineage>
</organism>
<gene>
    <name evidence="4" type="ORF">F4162_03685</name>
</gene>
<evidence type="ECO:0000259" key="3">
    <source>
        <dbReference type="PROSITE" id="PS51462"/>
    </source>
</evidence>
<dbReference type="Pfam" id="PF00293">
    <property type="entry name" value="NUDIX"/>
    <property type="match status" value="1"/>
</dbReference>
<keyword evidence="2 4" id="KW-0378">Hydrolase</keyword>
<dbReference type="GO" id="GO:0016787">
    <property type="term" value="F:hydrolase activity"/>
    <property type="evidence" value="ECO:0007669"/>
    <property type="project" value="UniProtKB-KW"/>
</dbReference>
<proteinExistence type="predicted"/>
<dbReference type="SUPFAM" id="SSF55811">
    <property type="entry name" value="Nudix"/>
    <property type="match status" value="1"/>
</dbReference>
<dbReference type="GO" id="GO:0005829">
    <property type="term" value="C:cytosol"/>
    <property type="evidence" value="ECO:0007669"/>
    <property type="project" value="TreeGrafter"/>
</dbReference>
<reference evidence="4" key="1">
    <citation type="submission" date="2019-09" db="EMBL/GenBank/DDBJ databases">
        <title>Characterisation of the sponge microbiome using genome-centric metagenomics.</title>
        <authorList>
            <person name="Engelberts J.P."/>
            <person name="Robbins S.J."/>
            <person name="De Goeij J.M."/>
            <person name="Aranda M."/>
            <person name="Bell S.C."/>
            <person name="Webster N.S."/>
        </authorList>
    </citation>
    <scope>NUCLEOTIDE SEQUENCE</scope>
    <source>
        <strain evidence="4">SB0676_bin_10</strain>
    </source>
</reference>
<dbReference type="PROSITE" id="PS51462">
    <property type="entry name" value="NUDIX"/>
    <property type="match status" value="1"/>
</dbReference>
<dbReference type="InterPro" id="IPR015797">
    <property type="entry name" value="NUDIX_hydrolase-like_dom_sf"/>
</dbReference>
<protein>
    <submittedName>
        <fullName evidence="4">NUDIX hydrolase</fullName>
    </submittedName>
</protein>
<dbReference type="Gene3D" id="3.90.79.10">
    <property type="entry name" value="Nucleoside Triphosphate Pyrophosphohydrolase"/>
    <property type="match status" value="1"/>
</dbReference>
<dbReference type="InterPro" id="IPR000086">
    <property type="entry name" value="NUDIX_hydrolase_dom"/>
</dbReference>
<dbReference type="GO" id="GO:0019693">
    <property type="term" value="P:ribose phosphate metabolic process"/>
    <property type="evidence" value="ECO:0007669"/>
    <property type="project" value="TreeGrafter"/>
</dbReference>
<name>A0A6B1F8K4_9SYNE</name>